<dbReference type="Pfam" id="PF00535">
    <property type="entry name" value="Glycos_transf_2"/>
    <property type="match status" value="1"/>
</dbReference>
<keyword evidence="2" id="KW-0808">Transferase</keyword>
<proteinExistence type="predicted"/>
<reference evidence="2 3" key="1">
    <citation type="submission" date="2017-11" db="EMBL/GenBank/DDBJ databases">
        <title>Genomic Encyclopedia of Archaeal and Bacterial Type Strains, Phase II (KMG-II): From Individual Species to Whole Genera.</title>
        <authorList>
            <person name="Goeker M."/>
        </authorList>
    </citation>
    <scope>NUCLEOTIDE SEQUENCE [LARGE SCALE GENOMIC DNA]</scope>
    <source>
        <strain evidence="2 3">DSM 29128</strain>
    </source>
</reference>
<sequence>MNNAARPPVSVIVPVFRHQPYLEPALHSILALDYPKLEIIIQDDASPDDAFDVVKRVTDAYDGPHSIKIGKNDQNLSMANFNVLMRKATADYIVAAHDDDIQYPNRISLIMEAFLAHDVSMVTSNARRITAAGDVIGLDRDNATDAFFNAEEFAATGWTQMVYGPALSWHREVFDQFGPIDIRGTARASDWIIPYRASLLKGVRYLKTPTFDRRVHAASRGAIGRNTDDNDIFAVENNSESVTQLIYMLETTSDARDLKRITPAEHDRLAASIQGLILKKCKLLARSRNRLHMKKLRATWISHASGPITTSDVPNLGAASPQLTMLTPGRLTKMRGKLGSRRGIVKALKGPPWYVVALRKPFQVRYWLQVRSLQREFRTNSREAPEAKR</sequence>
<dbReference type="RefSeq" id="WP_168769058.1">
    <property type="nucleotide sequence ID" value="NZ_PGTY01000001.1"/>
</dbReference>
<dbReference type="Gene3D" id="3.90.550.10">
    <property type="entry name" value="Spore Coat Polysaccharide Biosynthesis Protein SpsA, Chain A"/>
    <property type="match status" value="1"/>
</dbReference>
<feature type="domain" description="Glycosyltransferase 2-like" evidence="1">
    <location>
        <begin position="10"/>
        <end position="174"/>
    </location>
</feature>
<protein>
    <submittedName>
        <fullName evidence="2">Glycosyl transferase family 2</fullName>
    </submittedName>
</protein>
<gene>
    <name evidence="2" type="ORF">BC777_0527</name>
</gene>
<dbReference type="InterPro" id="IPR029044">
    <property type="entry name" value="Nucleotide-diphossugar_trans"/>
</dbReference>
<dbReference type="GO" id="GO:0016758">
    <property type="term" value="F:hexosyltransferase activity"/>
    <property type="evidence" value="ECO:0007669"/>
    <property type="project" value="UniProtKB-ARBA"/>
</dbReference>
<dbReference type="AlphaFoldDB" id="A0A2M8WL90"/>
<dbReference type="EMBL" id="PGTY01000001">
    <property type="protein sequence ID" value="PJI91694.1"/>
    <property type="molecule type" value="Genomic_DNA"/>
</dbReference>
<accession>A0A2M8WL90</accession>
<name>A0A2M8WL90_9RHOB</name>
<evidence type="ECO:0000313" key="2">
    <source>
        <dbReference type="EMBL" id="PJI91694.1"/>
    </source>
</evidence>
<dbReference type="PANTHER" id="PTHR22916">
    <property type="entry name" value="GLYCOSYLTRANSFERASE"/>
    <property type="match status" value="1"/>
</dbReference>
<dbReference type="Proteomes" id="UP000228531">
    <property type="component" value="Unassembled WGS sequence"/>
</dbReference>
<organism evidence="2 3">
    <name type="scientific">Yoonia maricola</name>
    <dbReference type="NCBI Taxonomy" id="420999"/>
    <lineage>
        <taxon>Bacteria</taxon>
        <taxon>Pseudomonadati</taxon>
        <taxon>Pseudomonadota</taxon>
        <taxon>Alphaproteobacteria</taxon>
        <taxon>Rhodobacterales</taxon>
        <taxon>Paracoccaceae</taxon>
        <taxon>Yoonia</taxon>
    </lineage>
</organism>
<keyword evidence="3" id="KW-1185">Reference proteome</keyword>
<comment type="caution">
    <text evidence="2">The sequence shown here is derived from an EMBL/GenBank/DDBJ whole genome shotgun (WGS) entry which is preliminary data.</text>
</comment>
<dbReference type="InterPro" id="IPR001173">
    <property type="entry name" value="Glyco_trans_2-like"/>
</dbReference>
<dbReference type="SUPFAM" id="SSF53448">
    <property type="entry name" value="Nucleotide-diphospho-sugar transferases"/>
    <property type="match status" value="1"/>
</dbReference>
<evidence type="ECO:0000313" key="3">
    <source>
        <dbReference type="Proteomes" id="UP000228531"/>
    </source>
</evidence>
<evidence type="ECO:0000259" key="1">
    <source>
        <dbReference type="Pfam" id="PF00535"/>
    </source>
</evidence>